<keyword evidence="2" id="KW-1185">Reference proteome</keyword>
<proteinExistence type="predicted"/>
<evidence type="ECO:0000313" key="1">
    <source>
        <dbReference type="EMBL" id="GKU99789.1"/>
    </source>
</evidence>
<reference evidence="1 2" key="1">
    <citation type="journal article" date="2021" name="Commun. Biol.">
        <title>The genome of Shorea leprosula (Dipterocarpaceae) highlights the ecological relevance of drought in aseasonal tropical rainforests.</title>
        <authorList>
            <person name="Ng K.K.S."/>
            <person name="Kobayashi M.J."/>
            <person name="Fawcett J.A."/>
            <person name="Hatakeyama M."/>
            <person name="Paape T."/>
            <person name="Ng C.H."/>
            <person name="Ang C.C."/>
            <person name="Tnah L.H."/>
            <person name="Lee C.T."/>
            <person name="Nishiyama T."/>
            <person name="Sese J."/>
            <person name="O'Brien M.J."/>
            <person name="Copetti D."/>
            <person name="Mohd Noor M.I."/>
            <person name="Ong R.C."/>
            <person name="Putra M."/>
            <person name="Sireger I.Z."/>
            <person name="Indrioko S."/>
            <person name="Kosugi Y."/>
            <person name="Izuno A."/>
            <person name="Isagi Y."/>
            <person name="Lee S.L."/>
            <person name="Shimizu K.K."/>
        </authorList>
    </citation>
    <scope>NUCLEOTIDE SEQUENCE [LARGE SCALE GENOMIC DNA]</scope>
    <source>
        <strain evidence="1">214</strain>
    </source>
</reference>
<dbReference type="EMBL" id="BPVZ01000014">
    <property type="protein sequence ID" value="GKU99789.1"/>
    <property type="molecule type" value="Genomic_DNA"/>
</dbReference>
<organism evidence="1 2">
    <name type="scientific">Rubroshorea leprosula</name>
    <dbReference type="NCBI Taxonomy" id="152421"/>
    <lineage>
        <taxon>Eukaryota</taxon>
        <taxon>Viridiplantae</taxon>
        <taxon>Streptophyta</taxon>
        <taxon>Embryophyta</taxon>
        <taxon>Tracheophyta</taxon>
        <taxon>Spermatophyta</taxon>
        <taxon>Magnoliopsida</taxon>
        <taxon>eudicotyledons</taxon>
        <taxon>Gunneridae</taxon>
        <taxon>Pentapetalae</taxon>
        <taxon>rosids</taxon>
        <taxon>malvids</taxon>
        <taxon>Malvales</taxon>
        <taxon>Dipterocarpaceae</taxon>
        <taxon>Rubroshorea</taxon>
    </lineage>
</organism>
<accession>A0AAV5ILQ6</accession>
<gene>
    <name evidence="1" type="ORF">SLEP1_g12583</name>
</gene>
<evidence type="ECO:0000313" key="2">
    <source>
        <dbReference type="Proteomes" id="UP001054252"/>
    </source>
</evidence>
<protein>
    <submittedName>
        <fullName evidence="1">Uncharacterized protein</fullName>
    </submittedName>
</protein>
<sequence>MVRCDLNKFRALCINGTFSRVHGVCRASDLSFGA</sequence>
<dbReference type="AlphaFoldDB" id="A0AAV5ILQ6"/>
<dbReference type="Proteomes" id="UP001054252">
    <property type="component" value="Unassembled WGS sequence"/>
</dbReference>
<name>A0AAV5ILQ6_9ROSI</name>
<comment type="caution">
    <text evidence="1">The sequence shown here is derived from an EMBL/GenBank/DDBJ whole genome shotgun (WGS) entry which is preliminary data.</text>
</comment>